<dbReference type="RefSeq" id="WP_330128691.1">
    <property type="nucleotide sequence ID" value="NZ_JAUHLI010000008.1"/>
</dbReference>
<reference evidence="1 2" key="1">
    <citation type="submission" date="2023-07" db="EMBL/GenBank/DDBJ databases">
        <title>Alkalimonas sp., MEB108 novel, alkaliphilic bacterium isolated from Lonar Lake, India.</title>
        <authorList>
            <person name="Joshi A."/>
            <person name="Thite S."/>
        </authorList>
    </citation>
    <scope>NUCLEOTIDE SEQUENCE [LARGE SCALE GENOMIC DNA]</scope>
    <source>
        <strain evidence="1 2">MEB108</strain>
    </source>
</reference>
<gene>
    <name evidence="1" type="ORF">QWY20_09000</name>
</gene>
<comment type="caution">
    <text evidence="1">The sequence shown here is derived from an EMBL/GenBank/DDBJ whole genome shotgun (WGS) entry which is preliminary data.</text>
</comment>
<organism evidence="1 2">
    <name type="scientific">Alkalimonas cellulosilytica</name>
    <dbReference type="NCBI Taxonomy" id="3058395"/>
    <lineage>
        <taxon>Bacteria</taxon>
        <taxon>Pseudomonadati</taxon>
        <taxon>Pseudomonadota</taxon>
        <taxon>Gammaproteobacteria</taxon>
        <taxon>Alkalimonas</taxon>
    </lineage>
</organism>
<sequence>MDNVVFNGAQLGSYLDFGGNLLTAGQVAGQIFSHAMVGGVSASLQGGKFGHGFFSAGVTKGLGTPLMDASFAQNVVGGTVISATIGGTASVIAGGKFANGAVTGAMQALYNHYSKSAIPEWRDTGHEEILIDYLDYEWATDAKFRLDFPGEVYFTVEGQLPALRGPMGMPIGPGIEAKWYHTRLIKDTLTVYRVHGTETTWTRNYTAYSPSLGRTIDFAVPMSSTTVTRTAISTDTKWRFTRRAPTAK</sequence>
<evidence type="ECO:0000313" key="2">
    <source>
        <dbReference type="Proteomes" id="UP001336314"/>
    </source>
</evidence>
<accession>A0ABU7J4Z8</accession>
<dbReference type="EMBL" id="JAUHLI010000008">
    <property type="protein sequence ID" value="MEE2001591.1"/>
    <property type="molecule type" value="Genomic_DNA"/>
</dbReference>
<proteinExistence type="predicted"/>
<name>A0ABU7J4Z8_9GAMM</name>
<protein>
    <submittedName>
        <fullName evidence="1">Uncharacterized protein</fullName>
    </submittedName>
</protein>
<evidence type="ECO:0000313" key="1">
    <source>
        <dbReference type="EMBL" id="MEE2001591.1"/>
    </source>
</evidence>
<dbReference type="Proteomes" id="UP001336314">
    <property type="component" value="Unassembled WGS sequence"/>
</dbReference>
<keyword evidence="2" id="KW-1185">Reference proteome</keyword>